<protein>
    <submittedName>
        <fullName evidence="1">Uncharacterized protein</fullName>
    </submittedName>
</protein>
<name>A0A0F9A9G9_9ZZZZ</name>
<feature type="non-terminal residue" evidence="1">
    <location>
        <position position="1"/>
    </location>
</feature>
<evidence type="ECO:0000313" key="1">
    <source>
        <dbReference type="EMBL" id="KKK94810.1"/>
    </source>
</evidence>
<comment type="caution">
    <text evidence="1">The sequence shown here is derived from an EMBL/GenBank/DDBJ whole genome shotgun (WGS) entry which is preliminary data.</text>
</comment>
<gene>
    <name evidence="1" type="ORF">LCGC14_2679120</name>
</gene>
<sequence>VNLVPSKVKSYYKRKLFVKEDRVFYKDIKETMALFREEGFSKRIIKDVPLIIGEFNKAKPVLDRLAKN</sequence>
<proteinExistence type="predicted"/>
<reference evidence="1" key="1">
    <citation type="journal article" date="2015" name="Nature">
        <title>Complex archaea that bridge the gap between prokaryotes and eukaryotes.</title>
        <authorList>
            <person name="Spang A."/>
            <person name="Saw J.H."/>
            <person name="Jorgensen S.L."/>
            <person name="Zaremba-Niedzwiedzka K."/>
            <person name="Martijn J."/>
            <person name="Lind A.E."/>
            <person name="van Eijk R."/>
            <person name="Schleper C."/>
            <person name="Guy L."/>
            <person name="Ettema T.J."/>
        </authorList>
    </citation>
    <scope>NUCLEOTIDE SEQUENCE</scope>
</reference>
<dbReference type="EMBL" id="LAZR01047186">
    <property type="protein sequence ID" value="KKK94810.1"/>
    <property type="molecule type" value="Genomic_DNA"/>
</dbReference>
<accession>A0A0F9A9G9</accession>
<dbReference type="AlphaFoldDB" id="A0A0F9A9G9"/>
<organism evidence="1">
    <name type="scientific">marine sediment metagenome</name>
    <dbReference type="NCBI Taxonomy" id="412755"/>
    <lineage>
        <taxon>unclassified sequences</taxon>
        <taxon>metagenomes</taxon>
        <taxon>ecological metagenomes</taxon>
    </lineage>
</organism>